<dbReference type="NCBIfam" id="TIGR04354">
    <property type="entry name" value="amphi-Trp"/>
    <property type="match status" value="1"/>
</dbReference>
<reference evidence="3 4" key="1">
    <citation type="journal article" date="2018" name="Environ. Microbiol.">
        <title>Genomes of ubiquitous marine and hypersaline Hydrogenovibrio, Thiomicrorhabdus and Thiomicrospira spp. encode a diversity of mechanisms to sustain chemolithoautotrophy in heterogeneous environments.</title>
        <authorList>
            <person name="Scott K.M."/>
            <person name="Williams J."/>
            <person name="Porter C.M.B."/>
            <person name="Russel S."/>
            <person name="Harmer T.L."/>
            <person name="Paul J.H."/>
            <person name="Antonen K.M."/>
            <person name="Bridges M.K."/>
            <person name="Camper G.J."/>
            <person name="Campla C.K."/>
            <person name="Casella L.G."/>
            <person name="Chase E."/>
            <person name="Conrad J.W."/>
            <person name="Cruz M.C."/>
            <person name="Dunlap D.S."/>
            <person name="Duran L."/>
            <person name="Fahsbender E.M."/>
            <person name="Goldsmith D.B."/>
            <person name="Keeley R.F."/>
            <person name="Kondoff M.R."/>
            <person name="Kussy B.I."/>
            <person name="Lane M.K."/>
            <person name="Lawler S."/>
            <person name="Leigh B.A."/>
            <person name="Lewis C."/>
            <person name="Lostal L.M."/>
            <person name="Marking D."/>
            <person name="Mancera P.A."/>
            <person name="McClenthan E.C."/>
            <person name="McIntyre E.A."/>
            <person name="Mine J.A."/>
            <person name="Modi S."/>
            <person name="Moore B.D."/>
            <person name="Morgan W.A."/>
            <person name="Nelson K.M."/>
            <person name="Nguyen K.N."/>
            <person name="Ogburn N."/>
            <person name="Parrino D.G."/>
            <person name="Pedapudi A.D."/>
            <person name="Pelham R.P."/>
            <person name="Preece A.M."/>
            <person name="Rampersad E.A."/>
            <person name="Richardson J.C."/>
            <person name="Rodgers C.M."/>
            <person name="Schaffer B.L."/>
            <person name="Sheridan N.E."/>
            <person name="Solone M.R."/>
            <person name="Staley Z.R."/>
            <person name="Tabuchi M."/>
            <person name="Waide R.J."/>
            <person name="Wanjugi P.W."/>
            <person name="Young S."/>
            <person name="Clum A."/>
            <person name="Daum C."/>
            <person name="Huntemann M."/>
            <person name="Ivanova N."/>
            <person name="Kyrpides N."/>
            <person name="Mikhailova N."/>
            <person name="Palaniappan K."/>
            <person name="Pillay M."/>
            <person name="Reddy T.B.K."/>
            <person name="Shapiro N."/>
            <person name="Stamatis D."/>
            <person name="Varghese N."/>
            <person name="Woyke T."/>
            <person name="Boden R."/>
            <person name="Freyermuth S.K."/>
            <person name="Kerfeld C.A."/>
        </authorList>
    </citation>
    <scope>NUCLEOTIDE SEQUENCE [LARGE SCALE GENOMIC DNA]</scope>
    <source>
        <strain evidence="3 4">JR-2</strain>
    </source>
</reference>
<dbReference type="InterPro" id="IPR027598">
    <property type="entry name" value="Amphi-Trp_dom"/>
</dbReference>
<accession>A0A410H4R2</accession>
<name>A0A410H4R2_9GAMM</name>
<feature type="region of interest" description="Disordered" evidence="1">
    <location>
        <begin position="74"/>
        <end position="95"/>
    </location>
</feature>
<dbReference type="Proteomes" id="UP000285478">
    <property type="component" value="Chromosome"/>
</dbReference>
<gene>
    <name evidence="3" type="ORF">EPV75_09470</name>
</gene>
<organism evidence="3 4">
    <name type="scientific">Hydrogenovibrio thermophilus</name>
    <dbReference type="NCBI Taxonomy" id="265883"/>
    <lineage>
        <taxon>Bacteria</taxon>
        <taxon>Pseudomonadati</taxon>
        <taxon>Pseudomonadota</taxon>
        <taxon>Gammaproteobacteria</taxon>
        <taxon>Thiotrichales</taxon>
        <taxon>Piscirickettsiaceae</taxon>
        <taxon>Hydrogenovibrio</taxon>
    </lineage>
</organism>
<dbReference type="KEGG" id="htr:EPV75_09470"/>
<keyword evidence="4" id="KW-1185">Reference proteome</keyword>
<sequence length="95" mass="10887">MAKKSKYFEHESLQDNDAIISYLKAITQGFKKGAIEFSDEEEEFMLTPQKLANLKIKADKSKKGQTLNIKISWSSDQSSDFEESPLFIDPKKPKK</sequence>
<dbReference type="RefSeq" id="WP_068650510.1">
    <property type="nucleotide sequence ID" value="NZ_CP035033.1"/>
</dbReference>
<evidence type="ECO:0000259" key="2">
    <source>
        <dbReference type="Pfam" id="PF20068"/>
    </source>
</evidence>
<evidence type="ECO:0000256" key="1">
    <source>
        <dbReference type="SAM" id="MobiDB-lite"/>
    </source>
</evidence>
<dbReference type="AlphaFoldDB" id="A0A410H4R2"/>
<proteinExistence type="predicted"/>
<evidence type="ECO:0000313" key="3">
    <source>
        <dbReference type="EMBL" id="QAB15886.1"/>
    </source>
</evidence>
<feature type="domain" description="Amphi-Trp" evidence="2">
    <location>
        <begin position="3"/>
        <end position="80"/>
    </location>
</feature>
<dbReference type="EMBL" id="CP035033">
    <property type="protein sequence ID" value="QAB15886.1"/>
    <property type="molecule type" value="Genomic_DNA"/>
</dbReference>
<protein>
    <submittedName>
        <fullName evidence="3">Amphi-Trp domain-containing protein</fullName>
    </submittedName>
</protein>
<dbReference type="Pfam" id="PF20068">
    <property type="entry name" value="Amphi-Trp"/>
    <property type="match status" value="1"/>
</dbReference>
<evidence type="ECO:0000313" key="4">
    <source>
        <dbReference type="Proteomes" id="UP000285478"/>
    </source>
</evidence>